<dbReference type="InterPro" id="IPR001878">
    <property type="entry name" value="Znf_CCHC"/>
</dbReference>
<dbReference type="AlphaFoldDB" id="A0A445DPU4"/>
<protein>
    <recommendedName>
        <fullName evidence="3">CCHC-type domain-containing protein</fullName>
    </recommendedName>
</protein>
<dbReference type="PROSITE" id="PS50158">
    <property type="entry name" value="ZF_CCHC"/>
    <property type="match status" value="1"/>
</dbReference>
<dbReference type="GO" id="GO:0003676">
    <property type="term" value="F:nucleic acid binding"/>
    <property type="evidence" value="ECO:0007669"/>
    <property type="project" value="InterPro"/>
</dbReference>
<feature type="region of interest" description="Disordered" evidence="2">
    <location>
        <begin position="274"/>
        <end position="331"/>
    </location>
</feature>
<dbReference type="InterPro" id="IPR036875">
    <property type="entry name" value="Znf_CCHC_sf"/>
</dbReference>
<evidence type="ECO:0000313" key="5">
    <source>
        <dbReference type="Proteomes" id="UP000289738"/>
    </source>
</evidence>
<comment type="caution">
    <text evidence="4">The sequence shown here is derived from an EMBL/GenBank/DDBJ whole genome shotgun (WGS) entry which is preliminary data.</text>
</comment>
<accession>A0A445DPU4</accession>
<feature type="compositionally biased region" description="Basic and acidic residues" evidence="2">
    <location>
        <begin position="305"/>
        <end position="331"/>
    </location>
</feature>
<proteinExistence type="predicted"/>
<feature type="compositionally biased region" description="Polar residues" evidence="2">
    <location>
        <begin position="285"/>
        <end position="303"/>
    </location>
</feature>
<keyword evidence="1" id="KW-0479">Metal-binding</keyword>
<dbReference type="EMBL" id="SDMP01000003">
    <property type="protein sequence ID" value="RYR65193.1"/>
    <property type="molecule type" value="Genomic_DNA"/>
</dbReference>
<evidence type="ECO:0000313" key="4">
    <source>
        <dbReference type="EMBL" id="RYR65193.1"/>
    </source>
</evidence>
<dbReference type="GO" id="GO:0008270">
    <property type="term" value="F:zinc ion binding"/>
    <property type="evidence" value="ECO:0007669"/>
    <property type="project" value="UniProtKB-KW"/>
</dbReference>
<name>A0A445DPU4_ARAHY</name>
<evidence type="ECO:0000256" key="2">
    <source>
        <dbReference type="SAM" id="MobiDB-lite"/>
    </source>
</evidence>
<keyword evidence="1" id="KW-0863">Zinc-finger</keyword>
<sequence length="331" mass="36920">MSIFAEKKEKAEKYKGSILSKSKKKLDIITTKAIEWQTRWTAETCSCRFWSLTLEWYVIPHACSAIFKKGDNPKEYCNNYYSPAAYHATNRKPIAPINEKNMVKPGRPRMVRIRKPDKNRYQTKYRRTSISVTCNNCDQYGHKRRHCPNPIMTDTFNFCCFIIDDCHYCFIKYFLVLVDITLAFEPTITAAASDATNGSPATGSSATKESSGARFGAPATGVTTREKDRKKVLVDIASAPEPTTTVARSSTTNDSIAVGINIATLTILNFRPAQPATSHAHPHTPATQLTSSIGPLTQSTLPITSERRENTKDGIKKATTKSIEHIDLTND</sequence>
<evidence type="ECO:0000259" key="3">
    <source>
        <dbReference type="PROSITE" id="PS50158"/>
    </source>
</evidence>
<dbReference type="SUPFAM" id="SSF57756">
    <property type="entry name" value="Retrovirus zinc finger-like domains"/>
    <property type="match status" value="1"/>
</dbReference>
<feature type="compositionally biased region" description="Polar residues" evidence="2">
    <location>
        <begin position="194"/>
        <end position="210"/>
    </location>
</feature>
<organism evidence="4 5">
    <name type="scientific">Arachis hypogaea</name>
    <name type="common">Peanut</name>
    <dbReference type="NCBI Taxonomy" id="3818"/>
    <lineage>
        <taxon>Eukaryota</taxon>
        <taxon>Viridiplantae</taxon>
        <taxon>Streptophyta</taxon>
        <taxon>Embryophyta</taxon>
        <taxon>Tracheophyta</taxon>
        <taxon>Spermatophyta</taxon>
        <taxon>Magnoliopsida</taxon>
        <taxon>eudicotyledons</taxon>
        <taxon>Gunneridae</taxon>
        <taxon>Pentapetalae</taxon>
        <taxon>rosids</taxon>
        <taxon>fabids</taxon>
        <taxon>Fabales</taxon>
        <taxon>Fabaceae</taxon>
        <taxon>Papilionoideae</taxon>
        <taxon>50 kb inversion clade</taxon>
        <taxon>dalbergioids sensu lato</taxon>
        <taxon>Dalbergieae</taxon>
        <taxon>Pterocarpus clade</taxon>
        <taxon>Arachis</taxon>
    </lineage>
</organism>
<gene>
    <name evidence="4" type="ORF">Ahy_A03g011161</name>
</gene>
<evidence type="ECO:0000256" key="1">
    <source>
        <dbReference type="PROSITE-ProRule" id="PRU00047"/>
    </source>
</evidence>
<keyword evidence="5" id="KW-1185">Reference proteome</keyword>
<keyword evidence="1" id="KW-0862">Zinc</keyword>
<feature type="region of interest" description="Disordered" evidence="2">
    <location>
        <begin position="193"/>
        <end position="226"/>
    </location>
</feature>
<feature type="domain" description="CCHC-type" evidence="3">
    <location>
        <begin position="134"/>
        <end position="149"/>
    </location>
</feature>
<dbReference type="Proteomes" id="UP000289738">
    <property type="component" value="Chromosome A03"/>
</dbReference>
<reference evidence="4 5" key="1">
    <citation type="submission" date="2019-01" db="EMBL/GenBank/DDBJ databases">
        <title>Sequencing of cultivated peanut Arachis hypogaea provides insights into genome evolution and oil improvement.</title>
        <authorList>
            <person name="Chen X."/>
        </authorList>
    </citation>
    <scope>NUCLEOTIDE SEQUENCE [LARGE SCALE GENOMIC DNA]</scope>
    <source>
        <strain evidence="5">cv. Fuhuasheng</strain>
        <tissue evidence="4">Leaves</tissue>
    </source>
</reference>